<feature type="non-terminal residue" evidence="1">
    <location>
        <position position="69"/>
    </location>
</feature>
<organism evidence="1">
    <name type="scientific">marine sediment metagenome</name>
    <dbReference type="NCBI Taxonomy" id="412755"/>
    <lineage>
        <taxon>unclassified sequences</taxon>
        <taxon>metagenomes</taxon>
        <taxon>ecological metagenomes</taxon>
    </lineage>
</organism>
<name>A0A0F9GM75_9ZZZZ</name>
<evidence type="ECO:0000313" key="1">
    <source>
        <dbReference type="EMBL" id="KKL99999.1"/>
    </source>
</evidence>
<gene>
    <name evidence="1" type="ORF">LCGC14_1808770</name>
</gene>
<dbReference type="AlphaFoldDB" id="A0A0F9GM75"/>
<protein>
    <submittedName>
        <fullName evidence="1">Uncharacterized protein</fullName>
    </submittedName>
</protein>
<sequence>MAEDYTRTNPLDHTLVSAVPDEIRNVKALVIGDSAASTGGAARIFFQAAAPTVRYDGSAFDASDNGSLW</sequence>
<reference evidence="1" key="1">
    <citation type="journal article" date="2015" name="Nature">
        <title>Complex archaea that bridge the gap between prokaryotes and eukaryotes.</title>
        <authorList>
            <person name="Spang A."/>
            <person name="Saw J.H."/>
            <person name="Jorgensen S.L."/>
            <person name="Zaremba-Niedzwiedzka K."/>
            <person name="Martijn J."/>
            <person name="Lind A.E."/>
            <person name="van Eijk R."/>
            <person name="Schleper C."/>
            <person name="Guy L."/>
            <person name="Ettema T.J."/>
        </authorList>
    </citation>
    <scope>NUCLEOTIDE SEQUENCE</scope>
</reference>
<comment type="caution">
    <text evidence="1">The sequence shown here is derived from an EMBL/GenBank/DDBJ whole genome shotgun (WGS) entry which is preliminary data.</text>
</comment>
<accession>A0A0F9GM75</accession>
<dbReference type="EMBL" id="LAZR01017535">
    <property type="protein sequence ID" value="KKL99999.1"/>
    <property type="molecule type" value="Genomic_DNA"/>
</dbReference>
<proteinExistence type="predicted"/>